<dbReference type="Gene3D" id="1.20.1090.10">
    <property type="entry name" value="Dehydroquinate synthase-like - alpha domain"/>
    <property type="match status" value="1"/>
</dbReference>
<name>A0AAE3MAX2_9BACT</name>
<reference evidence="4" key="1">
    <citation type="submission" date="2022-10" db="EMBL/GenBank/DDBJ databases">
        <authorList>
            <person name="Yu W.X."/>
        </authorList>
    </citation>
    <scope>NUCLEOTIDE SEQUENCE</scope>
    <source>
        <strain evidence="4">D04</strain>
    </source>
</reference>
<dbReference type="InterPro" id="IPR039697">
    <property type="entry name" value="Alcohol_dehydrogenase_Fe"/>
</dbReference>
<evidence type="ECO:0000313" key="5">
    <source>
        <dbReference type="Proteomes" id="UP001207408"/>
    </source>
</evidence>
<feature type="domain" description="Fe-containing alcohol dehydrogenase-like C-terminal" evidence="3">
    <location>
        <begin position="194"/>
        <end position="298"/>
    </location>
</feature>
<dbReference type="CDD" id="cd08184">
    <property type="entry name" value="Fe-ADH_KdnB-like"/>
    <property type="match status" value="1"/>
</dbReference>
<protein>
    <submittedName>
        <fullName evidence="4">Iron-containing alcohol dehydrogenase family protein</fullName>
    </submittedName>
</protein>
<evidence type="ECO:0000313" key="4">
    <source>
        <dbReference type="EMBL" id="MCW3804274.1"/>
    </source>
</evidence>
<dbReference type="RefSeq" id="WP_301197499.1">
    <property type="nucleotide sequence ID" value="NZ_JAPDPI010000002.1"/>
</dbReference>
<comment type="caution">
    <text evidence="4">The sequence shown here is derived from an EMBL/GenBank/DDBJ whole genome shotgun (WGS) entry which is preliminary data.</text>
</comment>
<evidence type="ECO:0000256" key="1">
    <source>
        <dbReference type="ARBA" id="ARBA00023002"/>
    </source>
</evidence>
<dbReference type="EMBL" id="JAPDPI010000002">
    <property type="protein sequence ID" value="MCW3804274.1"/>
    <property type="molecule type" value="Genomic_DNA"/>
</dbReference>
<dbReference type="GO" id="GO:0004022">
    <property type="term" value="F:alcohol dehydrogenase (NAD+) activity"/>
    <property type="evidence" value="ECO:0007669"/>
    <property type="project" value="TreeGrafter"/>
</dbReference>
<keyword evidence="5" id="KW-1185">Reference proteome</keyword>
<dbReference type="InterPro" id="IPR056798">
    <property type="entry name" value="ADH_Fe_C"/>
</dbReference>
<evidence type="ECO:0000259" key="2">
    <source>
        <dbReference type="Pfam" id="PF00465"/>
    </source>
</evidence>
<gene>
    <name evidence="4" type="ORF">OM074_01485</name>
</gene>
<dbReference type="PANTHER" id="PTHR11496:SF104">
    <property type="entry name" value="3-DEOXY-ALPHA-D-MANNO-OCTULOSONATE 8-OXIDASE"/>
    <property type="match status" value="1"/>
</dbReference>
<proteinExistence type="predicted"/>
<accession>A0AAE3MAX2</accession>
<evidence type="ECO:0000259" key="3">
    <source>
        <dbReference type="Pfam" id="PF25137"/>
    </source>
</evidence>
<dbReference type="PANTHER" id="PTHR11496">
    <property type="entry name" value="ALCOHOL DEHYDROGENASE"/>
    <property type="match status" value="1"/>
</dbReference>
<dbReference type="SUPFAM" id="SSF56796">
    <property type="entry name" value="Dehydroquinate synthase-like"/>
    <property type="match status" value="1"/>
</dbReference>
<dbReference type="InterPro" id="IPR001670">
    <property type="entry name" value="ADH_Fe/GldA"/>
</dbReference>
<dbReference type="Pfam" id="PF25137">
    <property type="entry name" value="ADH_Fe_C"/>
    <property type="match status" value="1"/>
</dbReference>
<dbReference type="AlphaFoldDB" id="A0AAE3MAX2"/>
<dbReference type="Pfam" id="PF00465">
    <property type="entry name" value="Fe-ADH"/>
    <property type="match status" value="1"/>
</dbReference>
<organism evidence="4 5">
    <name type="scientific">Plebeiibacterium marinum</name>
    <dbReference type="NCBI Taxonomy" id="2992111"/>
    <lineage>
        <taxon>Bacteria</taxon>
        <taxon>Pseudomonadati</taxon>
        <taxon>Bacteroidota</taxon>
        <taxon>Bacteroidia</taxon>
        <taxon>Marinilabiliales</taxon>
        <taxon>Marinilabiliaceae</taxon>
        <taxon>Plebeiibacterium</taxon>
    </lineage>
</organism>
<dbReference type="Gene3D" id="3.40.50.1970">
    <property type="match status" value="1"/>
</dbReference>
<feature type="domain" description="Alcohol dehydrogenase iron-type/glycerol dehydrogenase GldA" evidence="2">
    <location>
        <begin position="11"/>
        <end position="180"/>
    </location>
</feature>
<sequence>MLYDFRSFVNPGHYAFGKGTFNHLGELIDRRKTPTNDWTVFMIDHFFQDKENILNRIPKSDKDLVIFIDSTEEPKTTLVNKYRDQILAHQDTLPAVMVGMGGGTAMDYAKSTGLMVTNPGDSKDYQGLDLIKNEGIYTICIPTITGTGAEVSMTAVLSGPEKKLGIKCDYTIPNEVIFDPELLATVPNEDRFFTGMDNFIHNVESMNGSWINSMGLAFAEKSNDITVEVFMNKYRDQLEADEKMMVASIMGGNSTTYGQVGVCHALSYGLAVVLGTHHGVGNCIVFNQLEKYYPEGYKTFKEMQAAQGVEIPANITAGCTEEQFDQMVEISWALEHMWDNAFGHDWKNKISKEEIKDLFKRM</sequence>
<dbReference type="Proteomes" id="UP001207408">
    <property type="component" value="Unassembled WGS sequence"/>
</dbReference>
<keyword evidence="1" id="KW-0560">Oxidoreductase</keyword>
<dbReference type="GO" id="GO:0046872">
    <property type="term" value="F:metal ion binding"/>
    <property type="evidence" value="ECO:0007669"/>
    <property type="project" value="InterPro"/>
</dbReference>